<name>A0A2C9VJ80_MANES</name>
<dbReference type="PROSITE" id="PS50011">
    <property type="entry name" value="PROTEIN_KINASE_DOM"/>
    <property type="match status" value="1"/>
</dbReference>
<dbReference type="InterPro" id="IPR011009">
    <property type="entry name" value="Kinase-like_dom_sf"/>
</dbReference>
<evidence type="ECO:0000256" key="9">
    <source>
        <dbReference type="SAM" id="Phobius"/>
    </source>
</evidence>
<keyword evidence="2" id="KW-0433">Leucine-rich repeat</keyword>
<dbReference type="AlphaFoldDB" id="A0A2C9VJ80"/>
<dbReference type="InterPro" id="IPR032675">
    <property type="entry name" value="LRR_dom_sf"/>
</dbReference>
<sequence>MLSGKIPTDLGRCSSLELLYMGNNNFQGALPPSLASLKGLRKLDLSENNFSGQIPKYLENFVLEYINLSFNNFDGEVFTKGVLRMPVQYQLQETVDSVVVQLPRCLVETSKRSKMRLVTTVVILISCVICVTVMSTAIYYMFKKKKRDKSPTSLQIKSLEKVSYKMLRKATDGFSSTNLIGRVSSGQSIKALWKRMVQSLQVKVVNLQKQGNDFKELIYDDYMPNRNLNKWLHTNVTDEQPSLSLLQRLSIAIDVGNGLDYLHHHCQEPIVHCDLKPSNILLDNDMVAHVGDFGLAKFLPHIVNPTQSSSNGVRGTSGDVYSYGILLLERVIGKEPTDGRS</sequence>
<evidence type="ECO:0000256" key="3">
    <source>
        <dbReference type="ARBA" id="ARBA00022692"/>
    </source>
</evidence>
<dbReference type="InterPro" id="IPR051809">
    <property type="entry name" value="Plant_receptor-like_S/T_kinase"/>
</dbReference>
<dbReference type="InterPro" id="IPR008271">
    <property type="entry name" value="Ser/Thr_kinase_AS"/>
</dbReference>
<keyword evidence="5" id="KW-0677">Repeat</keyword>
<dbReference type="GO" id="GO:0016020">
    <property type="term" value="C:membrane"/>
    <property type="evidence" value="ECO:0007669"/>
    <property type="project" value="UniProtKB-SubCell"/>
</dbReference>
<evidence type="ECO:0000256" key="4">
    <source>
        <dbReference type="ARBA" id="ARBA00022729"/>
    </source>
</evidence>
<dbReference type="Pfam" id="PF00560">
    <property type="entry name" value="LRR_1"/>
    <property type="match status" value="2"/>
</dbReference>
<keyword evidence="4" id="KW-0732">Signal</keyword>
<dbReference type="EMBL" id="CM004393">
    <property type="protein sequence ID" value="OAY45550.1"/>
    <property type="molecule type" value="Genomic_DNA"/>
</dbReference>
<proteinExistence type="predicted"/>
<dbReference type="Gene3D" id="3.30.200.20">
    <property type="entry name" value="Phosphorylase Kinase, domain 1"/>
    <property type="match status" value="1"/>
</dbReference>
<reference evidence="11" key="1">
    <citation type="submission" date="2016-02" db="EMBL/GenBank/DDBJ databases">
        <title>WGS assembly of Manihot esculenta.</title>
        <authorList>
            <person name="Bredeson J.V."/>
            <person name="Prochnik S.E."/>
            <person name="Lyons J.B."/>
            <person name="Schmutz J."/>
            <person name="Grimwood J."/>
            <person name="Vrebalov J."/>
            <person name="Bart R.S."/>
            <person name="Amuge T."/>
            <person name="Ferguson M.E."/>
            <person name="Green R."/>
            <person name="Putnam N."/>
            <person name="Stites J."/>
            <person name="Rounsley S."/>
            <person name="Rokhsar D.S."/>
        </authorList>
    </citation>
    <scope>NUCLEOTIDE SEQUENCE [LARGE SCALE GENOMIC DNA]</scope>
    <source>
        <tissue evidence="11">Leaf</tissue>
    </source>
</reference>
<dbReference type="SMART" id="SM00220">
    <property type="entry name" value="S_TKc"/>
    <property type="match status" value="1"/>
</dbReference>
<dbReference type="PROSITE" id="PS00108">
    <property type="entry name" value="PROTEIN_KINASE_ST"/>
    <property type="match status" value="1"/>
</dbReference>
<dbReference type="PANTHER" id="PTHR27008:SF596">
    <property type="entry name" value="OS02G0215500 PROTEIN"/>
    <property type="match status" value="1"/>
</dbReference>
<dbReference type="GO" id="GO:0005524">
    <property type="term" value="F:ATP binding"/>
    <property type="evidence" value="ECO:0007669"/>
    <property type="project" value="InterPro"/>
</dbReference>
<feature type="domain" description="Protein kinase" evidence="10">
    <location>
        <begin position="139"/>
        <end position="341"/>
    </location>
</feature>
<dbReference type="Gene3D" id="1.10.510.10">
    <property type="entry name" value="Transferase(Phosphotransferase) domain 1"/>
    <property type="match status" value="1"/>
</dbReference>
<protein>
    <recommendedName>
        <fullName evidence="10">Protein kinase domain-containing protein</fullName>
    </recommendedName>
</protein>
<dbReference type="PANTHER" id="PTHR27008">
    <property type="entry name" value="OS04G0122200 PROTEIN"/>
    <property type="match status" value="1"/>
</dbReference>
<keyword evidence="8" id="KW-0325">Glycoprotein</keyword>
<keyword evidence="7 9" id="KW-0472">Membrane</keyword>
<dbReference type="InterPro" id="IPR001611">
    <property type="entry name" value="Leu-rich_rpt"/>
</dbReference>
<evidence type="ECO:0000256" key="7">
    <source>
        <dbReference type="ARBA" id="ARBA00023136"/>
    </source>
</evidence>
<dbReference type="SUPFAM" id="SSF52058">
    <property type="entry name" value="L domain-like"/>
    <property type="match status" value="1"/>
</dbReference>
<evidence type="ECO:0000259" key="10">
    <source>
        <dbReference type="PROSITE" id="PS50011"/>
    </source>
</evidence>
<evidence type="ECO:0000313" key="11">
    <source>
        <dbReference type="EMBL" id="OAY45550.1"/>
    </source>
</evidence>
<dbReference type="FunFam" id="3.80.10.10:FF:000041">
    <property type="entry name" value="LRR receptor-like serine/threonine-protein kinase ERECTA"/>
    <property type="match status" value="1"/>
</dbReference>
<dbReference type="InterPro" id="IPR000719">
    <property type="entry name" value="Prot_kinase_dom"/>
</dbReference>
<dbReference type="SUPFAM" id="SSF56112">
    <property type="entry name" value="Protein kinase-like (PK-like)"/>
    <property type="match status" value="1"/>
</dbReference>
<dbReference type="Pfam" id="PF00069">
    <property type="entry name" value="Pkinase"/>
    <property type="match status" value="1"/>
</dbReference>
<dbReference type="GO" id="GO:0004672">
    <property type="term" value="F:protein kinase activity"/>
    <property type="evidence" value="ECO:0007669"/>
    <property type="project" value="InterPro"/>
</dbReference>
<evidence type="ECO:0000256" key="5">
    <source>
        <dbReference type="ARBA" id="ARBA00022737"/>
    </source>
</evidence>
<evidence type="ECO:0000256" key="8">
    <source>
        <dbReference type="ARBA" id="ARBA00023180"/>
    </source>
</evidence>
<keyword evidence="6 9" id="KW-1133">Transmembrane helix</keyword>
<accession>A0A2C9VJ80</accession>
<dbReference type="Gene3D" id="3.80.10.10">
    <property type="entry name" value="Ribonuclease Inhibitor"/>
    <property type="match status" value="1"/>
</dbReference>
<evidence type="ECO:0000256" key="1">
    <source>
        <dbReference type="ARBA" id="ARBA00004370"/>
    </source>
</evidence>
<keyword evidence="3 9" id="KW-0812">Transmembrane</keyword>
<comment type="subcellular location">
    <subcellularLocation>
        <location evidence="1">Membrane</location>
    </subcellularLocation>
</comment>
<organism evidence="11">
    <name type="scientific">Manihot esculenta</name>
    <name type="common">Cassava</name>
    <name type="synonym">Jatropha manihot</name>
    <dbReference type="NCBI Taxonomy" id="3983"/>
    <lineage>
        <taxon>Eukaryota</taxon>
        <taxon>Viridiplantae</taxon>
        <taxon>Streptophyta</taxon>
        <taxon>Embryophyta</taxon>
        <taxon>Tracheophyta</taxon>
        <taxon>Spermatophyta</taxon>
        <taxon>Magnoliopsida</taxon>
        <taxon>eudicotyledons</taxon>
        <taxon>Gunneridae</taxon>
        <taxon>Pentapetalae</taxon>
        <taxon>rosids</taxon>
        <taxon>fabids</taxon>
        <taxon>Malpighiales</taxon>
        <taxon>Euphorbiaceae</taxon>
        <taxon>Crotonoideae</taxon>
        <taxon>Manihoteae</taxon>
        <taxon>Manihot</taxon>
    </lineage>
</organism>
<gene>
    <name evidence="11" type="ORF">MANES_07G070500</name>
</gene>
<evidence type="ECO:0000256" key="6">
    <source>
        <dbReference type="ARBA" id="ARBA00022989"/>
    </source>
</evidence>
<evidence type="ECO:0000256" key="2">
    <source>
        <dbReference type="ARBA" id="ARBA00022614"/>
    </source>
</evidence>
<feature type="transmembrane region" description="Helical" evidence="9">
    <location>
        <begin position="117"/>
        <end position="142"/>
    </location>
</feature>